<name>A0AAD7AQ58_9AGAR</name>
<feature type="transmembrane region" description="Helical" evidence="1">
    <location>
        <begin position="162"/>
        <end position="182"/>
    </location>
</feature>
<evidence type="ECO:0000256" key="1">
    <source>
        <dbReference type="SAM" id="Phobius"/>
    </source>
</evidence>
<organism evidence="2 3">
    <name type="scientific">Mycena albidolilacea</name>
    <dbReference type="NCBI Taxonomy" id="1033008"/>
    <lineage>
        <taxon>Eukaryota</taxon>
        <taxon>Fungi</taxon>
        <taxon>Dikarya</taxon>
        <taxon>Basidiomycota</taxon>
        <taxon>Agaricomycotina</taxon>
        <taxon>Agaricomycetes</taxon>
        <taxon>Agaricomycetidae</taxon>
        <taxon>Agaricales</taxon>
        <taxon>Marasmiineae</taxon>
        <taxon>Mycenaceae</taxon>
        <taxon>Mycena</taxon>
    </lineage>
</organism>
<proteinExistence type="predicted"/>
<keyword evidence="3" id="KW-1185">Reference proteome</keyword>
<feature type="transmembrane region" description="Helical" evidence="1">
    <location>
        <begin position="133"/>
        <end position="156"/>
    </location>
</feature>
<comment type="caution">
    <text evidence="2">The sequence shown here is derived from an EMBL/GenBank/DDBJ whole genome shotgun (WGS) entry which is preliminary data.</text>
</comment>
<dbReference type="EMBL" id="JARIHO010000003">
    <property type="protein sequence ID" value="KAJ7364364.1"/>
    <property type="molecule type" value="Genomic_DNA"/>
</dbReference>
<protein>
    <submittedName>
        <fullName evidence="2">Uncharacterized protein</fullName>
    </submittedName>
</protein>
<evidence type="ECO:0000313" key="3">
    <source>
        <dbReference type="Proteomes" id="UP001218218"/>
    </source>
</evidence>
<dbReference type="AlphaFoldDB" id="A0AAD7AQ58"/>
<sequence>MLNWSYRELAERLLDPQMPYGIKCRMTVWTQDQESSQLCIDKGRHILPQISEVVGAPSSIHLGSLSAYIPLFQVAQRYRFHNCKTISWSFNLPRLTLPMLIARPSFRSLRTCIPRYTITGRTCRKIRGNTSKLVSRFSSFLTLLQCLSSSLGLTFLPLFPRYFFLLSRLCLHGFLCLVPYIFSSATWYRLPKWI</sequence>
<reference evidence="2" key="1">
    <citation type="submission" date="2023-03" db="EMBL/GenBank/DDBJ databases">
        <title>Massive genome expansion in bonnet fungi (Mycena s.s.) driven by repeated elements and novel gene families across ecological guilds.</title>
        <authorList>
            <consortium name="Lawrence Berkeley National Laboratory"/>
            <person name="Harder C.B."/>
            <person name="Miyauchi S."/>
            <person name="Viragh M."/>
            <person name="Kuo A."/>
            <person name="Thoen E."/>
            <person name="Andreopoulos B."/>
            <person name="Lu D."/>
            <person name="Skrede I."/>
            <person name="Drula E."/>
            <person name="Henrissat B."/>
            <person name="Morin E."/>
            <person name="Kohler A."/>
            <person name="Barry K."/>
            <person name="LaButti K."/>
            <person name="Morin E."/>
            <person name="Salamov A."/>
            <person name="Lipzen A."/>
            <person name="Mereny Z."/>
            <person name="Hegedus B."/>
            <person name="Baldrian P."/>
            <person name="Stursova M."/>
            <person name="Weitz H."/>
            <person name="Taylor A."/>
            <person name="Grigoriev I.V."/>
            <person name="Nagy L.G."/>
            <person name="Martin F."/>
            <person name="Kauserud H."/>
        </authorList>
    </citation>
    <scope>NUCLEOTIDE SEQUENCE</scope>
    <source>
        <strain evidence="2">CBHHK002</strain>
    </source>
</reference>
<accession>A0AAD7AQ58</accession>
<evidence type="ECO:0000313" key="2">
    <source>
        <dbReference type="EMBL" id="KAJ7364364.1"/>
    </source>
</evidence>
<keyword evidence="1" id="KW-0812">Transmembrane</keyword>
<gene>
    <name evidence="2" type="ORF">DFH08DRAFT_839147</name>
</gene>
<keyword evidence="1" id="KW-1133">Transmembrane helix</keyword>
<dbReference type="Proteomes" id="UP001218218">
    <property type="component" value="Unassembled WGS sequence"/>
</dbReference>
<keyword evidence="1" id="KW-0472">Membrane</keyword>